<dbReference type="PANTHER" id="PTHR23140:SF0">
    <property type="entry name" value="U2 SNRNP-ASSOCIATED SURP MOTIF-CONTAINING PROTEIN"/>
    <property type="match status" value="1"/>
</dbReference>
<dbReference type="Proteomes" id="UP000030693">
    <property type="component" value="Unassembled WGS sequence"/>
</dbReference>
<dbReference type="InterPro" id="IPR012677">
    <property type="entry name" value="Nucleotide-bd_a/b_plait_sf"/>
</dbReference>
<dbReference type="GO" id="GO:0003723">
    <property type="term" value="F:RNA binding"/>
    <property type="evidence" value="ECO:0007669"/>
    <property type="project" value="InterPro"/>
</dbReference>
<dbReference type="RefSeq" id="XP_009497723.1">
    <property type="nucleotide sequence ID" value="XM_009499448.1"/>
</dbReference>
<gene>
    <name evidence="3" type="ORF">H696_05632</name>
</gene>
<evidence type="ECO:0000313" key="4">
    <source>
        <dbReference type="Proteomes" id="UP000030693"/>
    </source>
</evidence>
<feature type="compositionally biased region" description="Basic and acidic residues" evidence="1">
    <location>
        <begin position="14"/>
        <end position="34"/>
    </location>
</feature>
<reference evidence="3" key="1">
    <citation type="submission" date="2013-04" db="EMBL/GenBank/DDBJ databases">
        <title>The Genome Sequence of Fonticula alba ATCC 38817.</title>
        <authorList>
            <consortium name="The Broad Institute Genomics Platform"/>
            <person name="Russ C."/>
            <person name="Cuomo C."/>
            <person name="Burger G."/>
            <person name="Gray M.W."/>
            <person name="Holland P.W.H."/>
            <person name="King N."/>
            <person name="Lang F.B.F."/>
            <person name="Roger A.J."/>
            <person name="Ruiz-Trillo I."/>
            <person name="Brown M."/>
            <person name="Walker B."/>
            <person name="Young S."/>
            <person name="Zeng Q."/>
            <person name="Gargeya S."/>
            <person name="Fitzgerald M."/>
            <person name="Haas B."/>
            <person name="Abouelleil A."/>
            <person name="Allen A.W."/>
            <person name="Alvarado L."/>
            <person name="Arachchi H.M."/>
            <person name="Berlin A.M."/>
            <person name="Chapman S.B."/>
            <person name="Gainer-Dewar J."/>
            <person name="Goldberg J."/>
            <person name="Griggs A."/>
            <person name="Gujja S."/>
            <person name="Hansen M."/>
            <person name="Howarth C."/>
            <person name="Imamovic A."/>
            <person name="Ireland A."/>
            <person name="Larimer J."/>
            <person name="McCowan C."/>
            <person name="Murphy C."/>
            <person name="Pearson M."/>
            <person name="Poon T.W."/>
            <person name="Priest M."/>
            <person name="Roberts A."/>
            <person name="Saif S."/>
            <person name="Shea T."/>
            <person name="Sisk P."/>
            <person name="Sykes S."/>
            <person name="Wortman J."/>
            <person name="Nusbaum C."/>
            <person name="Birren B."/>
        </authorList>
    </citation>
    <scope>NUCLEOTIDE SEQUENCE [LARGE SCALE GENOMIC DNA]</scope>
    <source>
        <strain evidence="3">ATCC 38817</strain>
    </source>
</reference>
<feature type="region of interest" description="Disordered" evidence="1">
    <location>
        <begin position="1"/>
        <end position="190"/>
    </location>
</feature>
<feature type="compositionally biased region" description="Low complexity" evidence="1">
    <location>
        <begin position="71"/>
        <end position="82"/>
    </location>
</feature>
<feature type="domain" description="SURP motif" evidence="2">
    <location>
        <begin position="313"/>
        <end position="356"/>
    </location>
</feature>
<sequence>MQPSKQRVGLRRNPYREHREEQERKKRRQDEEAARVLADYEEQGTQPRRDADQGSTWVRGGVIQHRPDGRPAATAAEPSAEALYRMEGEPAHMDRLSFMSGAGPGPGPQPAPAVPSARPPAREPATRRPRRATSALFSDDSDESDDSGDDDALPERRRAPAAPASGGGARHRAPSAPVGSTVSSAASSFERSQPHRTAFICFMDTGSADKAQSHMNGALFNGHTLRVNLSKPVAVTGDPIYDPNLPQLFGARLLRADRSEEARALARQGARNACNASAHEAGGPVGRCGVAPSPEVLWEVPVRIPECPDTRQRIHRTVSAVLERGYPFEAFMAHFFARNPDYAFLQDFHSPEHAYYRWRLFHLSRADSLEELDSWPEFPFLLNRSGPVWIPPSRADLLALVREEAARARARQAAASSPAIAATGDPVSGLLAPGAAAATAASPTGAPSSAAVSASAEAVTPGAADDAPPRPAGWSSSAATATATAATTTVVALASPDAGPGALARPAAGGPVGPPGPRPADDRELADAGAQLARELPEDLVSELHALICRADSSTAFVAMSTAWVLSLLTHGQRMLRWSKEHSIDRVPDALARLLVAHITAGFHGLPGVDVARAAAAGVPVTAAITEDGLPVLLSRPAAGEDSIAETPTDTRLALLHVMSDMASIVVATGEAAPLLFWRLHTALEARAVRAVAAFARVRRIYAATGSLRRAAAWDSAVRAVVDHWRANGVFHLRVIDECDRSLGPPVVPGTT</sequence>
<dbReference type="SUPFAM" id="SSF109905">
    <property type="entry name" value="Surp module (SWAP domain)"/>
    <property type="match status" value="1"/>
</dbReference>
<dbReference type="Pfam" id="PF01805">
    <property type="entry name" value="Surp"/>
    <property type="match status" value="1"/>
</dbReference>
<dbReference type="eggNOG" id="KOG0151">
    <property type="taxonomic scope" value="Eukaryota"/>
</dbReference>
<dbReference type="SUPFAM" id="SSF54928">
    <property type="entry name" value="RNA-binding domain, RBD"/>
    <property type="match status" value="1"/>
</dbReference>
<feature type="compositionally biased region" description="Polar residues" evidence="1">
    <location>
        <begin position="178"/>
        <end position="190"/>
    </location>
</feature>
<name>A0A058Z1U6_FONAL</name>
<dbReference type="Gene3D" id="3.30.70.330">
    <property type="match status" value="1"/>
</dbReference>
<dbReference type="Gene3D" id="1.10.10.790">
    <property type="entry name" value="Surp module"/>
    <property type="match status" value="1"/>
</dbReference>
<dbReference type="STRING" id="691883.A0A058Z1U6"/>
<evidence type="ECO:0000256" key="1">
    <source>
        <dbReference type="SAM" id="MobiDB-lite"/>
    </source>
</evidence>
<evidence type="ECO:0000313" key="3">
    <source>
        <dbReference type="EMBL" id="KCV67903.1"/>
    </source>
</evidence>
<proteinExistence type="predicted"/>
<protein>
    <recommendedName>
        <fullName evidence="2">SURP motif domain-containing protein</fullName>
    </recommendedName>
</protein>
<dbReference type="GO" id="GO:0005634">
    <property type="term" value="C:nucleus"/>
    <property type="evidence" value="ECO:0007669"/>
    <property type="project" value="TreeGrafter"/>
</dbReference>
<dbReference type="InterPro" id="IPR051485">
    <property type="entry name" value="SR-CTD_assoc_factor"/>
</dbReference>
<dbReference type="InterPro" id="IPR000061">
    <property type="entry name" value="Surp"/>
</dbReference>
<dbReference type="GeneID" id="20530357"/>
<dbReference type="InterPro" id="IPR035967">
    <property type="entry name" value="SWAP/Surp_sf"/>
</dbReference>
<keyword evidence="4" id="KW-1185">Reference proteome</keyword>
<dbReference type="AlphaFoldDB" id="A0A058Z1U6"/>
<dbReference type="SMART" id="SM00648">
    <property type="entry name" value="SWAP"/>
    <property type="match status" value="1"/>
</dbReference>
<dbReference type="PANTHER" id="PTHR23140">
    <property type="entry name" value="RNA PROCESSING PROTEIN LD23810P"/>
    <property type="match status" value="1"/>
</dbReference>
<feature type="region of interest" description="Disordered" evidence="1">
    <location>
        <begin position="460"/>
        <end position="480"/>
    </location>
</feature>
<evidence type="ECO:0000259" key="2">
    <source>
        <dbReference type="PROSITE" id="PS50128"/>
    </source>
</evidence>
<feature type="region of interest" description="Disordered" evidence="1">
    <location>
        <begin position="501"/>
        <end position="523"/>
    </location>
</feature>
<feature type="compositionally biased region" description="Basic and acidic residues" evidence="1">
    <location>
        <begin position="84"/>
        <end position="95"/>
    </location>
</feature>
<dbReference type="GO" id="GO:0006396">
    <property type="term" value="P:RNA processing"/>
    <property type="evidence" value="ECO:0007669"/>
    <property type="project" value="InterPro"/>
</dbReference>
<dbReference type="EMBL" id="KB932212">
    <property type="protein sequence ID" value="KCV67903.1"/>
    <property type="molecule type" value="Genomic_DNA"/>
</dbReference>
<dbReference type="PROSITE" id="PS50128">
    <property type="entry name" value="SURP"/>
    <property type="match status" value="1"/>
</dbReference>
<accession>A0A058Z1U6</accession>
<organism evidence="3">
    <name type="scientific">Fonticula alba</name>
    <name type="common">Slime mold</name>
    <dbReference type="NCBI Taxonomy" id="691883"/>
    <lineage>
        <taxon>Eukaryota</taxon>
        <taxon>Rotosphaerida</taxon>
        <taxon>Fonticulaceae</taxon>
        <taxon>Fonticula</taxon>
    </lineage>
</organism>
<dbReference type="InterPro" id="IPR035979">
    <property type="entry name" value="RBD_domain_sf"/>
</dbReference>
<dbReference type="OrthoDB" id="377209at2759"/>
<feature type="compositionally biased region" description="Acidic residues" evidence="1">
    <location>
        <begin position="139"/>
        <end position="152"/>
    </location>
</feature>